<feature type="active site" description="Nucleophile" evidence="4">
    <location>
        <position position="93"/>
    </location>
</feature>
<keyword evidence="3 5" id="KW-0663">Pyridoxal phosphate</keyword>
<evidence type="ECO:0000313" key="7">
    <source>
        <dbReference type="EMBL" id="CAI7995500.1"/>
    </source>
</evidence>
<dbReference type="Gene3D" id="3.40.50.1100">
    <property type="match status" value="2"/>
</dbReference>
<reference evidence="7" key="1">
    <citation type="submission" date="2023-03" db="EMBL/GenBank/DDBJ databases">
        <authorList>
            <person name="Steffen K."/>
            <person name="Cardenas P."/>
        </authorList>
    </citation>
    <scope>NUCLEOTIDE SEQUENCE</scope>
</reference>
<accession>A0AA35QX30</accession>
<name>A0AA35QX30_GEOBA</name>
<dbReference type="InterPro" id="IPR027278">
    <property type="entry name" value="ACCD_DCysDesulf"/>
</dbReference>
<sequence>MSSYCQLEPYSPPEWASHLAVVPKSRIHLAMAPTPVHRWHLPHLPSPFSVWVKRDDLTGCSTSGNKLRKAEFILADAIEKGSDCIVTFGGIHSNHARTMALAAREVGLDSTLFIMTESPKVHPIDQVGCRGNMMLCRLSGATVVACPREEGKPHIEDVLRISALMEGHLDKMRLRGRKPYFIPVGGTCPLGEWGYIHAWEELRGQRALDNIDDVIVTIGSGGTACALAVANYLTGSRVKVHAVTIINTPADDLYNVIGQRIEELGVRGVEPRDLIDLIDGYHLGGHGCVNKELKELVISVASETGVILDTLYTGKTMLGMLSEMKVNPHRFRGNRILFINTGGMFNAFSGIVDDVIKTTPSSSRINGYSES</sequence>
<dbReference type="Proteomes" id="UP001174909">
    <property type="component" value="Unassembled WGS sequence"/>
</dbReference>
<dbReference type="GO" id="GO:0019148">
    <property type="term" value="F:D-cysteine desulfhydrase activity"/>
    <property type="evidence" value="ECO:0007669"/>
    <property type="project" value="TreeGrafter"/>
</dbReference>
<dbReference type="PIRSF" id="PIRSF006278">
    <property type="entry name" value="ACCD_DCysDesulf"/>
    <property type="match status" value="1"/>
</dbReference>
<dbReference type="PANTHER" id="PTHR43780">
    <property type="entry name" value="1-AMINOCYCLOPROPANE-1-CARBOXYLATE DEAMINASE-RELATED"/>
    <property type="match status" value="1"/>
</dbReference>
<keyword evidence="8" id="KW-1185">Reference proteome</keyword>
<evidence type="ECO:0000256" key="2">
    <source>
        <dbReference type="ARBA" id="ARBA00008639"/>
    </source>
</evidence>
<gene>
    <name evidence="7" type="ORF">GBAR_LOCUS1703</name>
</gene>
<evidence type="ECO:0000256" key="4">
    <source>
        <dbReference type="PIRSR" id="PIRSR006278-1"/>
    </source>
</evidence>
<dbReference type="SUPFAM" id="SSF53686">
    <property type="entry name" value="Tryptophan synthase beta subunit-like PLP-dependent enzymes"/>
    <property type="match status" value="1"/>
</dbReference>
<dbReference type="EMBL" id="CASHTH010000247">
    <property type="protein sequence ID" value="CAI7995500.1"/>
    <property type="molecule type" value="Genomic_DNA"/>
</dbReference>
<comment type="similarity">
    <text evidence="2">Belongs to the ACC deaminase/D-cysteine desulfhydrase family.</text>
</comment>
<dbReference type="PANTHER" id="PTHR43780:SF2">
    <property type="entry name" value="1-AMINOCYCLOPROPANE-1-CARBOXYLATE DEAMINASE-RELATED"/>
    <property type="match status" value="1"/>
</dbReference>
<evidence type="ECO:0000256" key="1">
    <source>
        <dbReference type="ARBA" id="ARBA00001933"/>
    </source>
</evidence>
<evidence type="ECO:0000256" key="5">
    <source>
        <dbReference type="PIRSR" id="PIRSR006278-2"/>
    </source>
</evidence>
<comment type="caution">
    <text evidence="7">The sequence shown here is derived from an EMBL/GenBank/DDBJ whole genome shotgun (WGS) entry which is preliminary data.</text>
</comment>
<organism evidence="7 8">
    <name type="scientific">Geodia barretti</name>
    <name type="common">Barrett's horny sponge</name>
    <dbReference type="NCBI Taxonomy" id="519541"/>
    <lineage>
        <taxon>Eukaryota</taxon>
        <taxon>Metazoa</taxon>
        <taxon>Porifera</taxon>
        <taxon>Demospongiae</taxon>
        <taxon>Heteroscleromorpha</taxon>
        <taxon>Tetractinellida</taxon>
        <taxon>Astrophorina</taxon>
        <taxon>Geodiidae</taxon>
        <taxon>Geodia</taxon>
    </lineage>
</organism>
<feature type="domain" description="Tryptophan synthase beta chain-like PALP" evidence="6">
    <location>
        <begin position="29"/>
        <end position="342"/>
    </location>
</feature>
<dbReference type="AlphaFoldDB" id="A0AA35QX30"/>
<protein>
    <submittedName>
        <fullName evidence="7">D-cysteine desulfhydrase 1, mitochondrial</fullName>
    </submittedName>
</protein>
<feature type="modified residue" description="N6-(pyridoxal phosphate)lysine" evidence="5">
    <location>
        <position position="66"/>
    </location>
</feature>
<evidence type="ECO:0000313" key="8">
    <source>
        <dbReference type="Proteomes" id="UP001174909"/>
    </source>
</evidence>
<dbReference type="InterPro" id="IPR001926">
    <property type="entry name" value="TrpB-like_PALP"/>
</dbReference>
<dbReference type="InterPro" id="IPR036052">
    <property type="entry name" value="TrpB-like_PALP_sf"/>
</dbReference>
<dbReference type="Pfam" id="PF00291">
    <property type="entry name" value="PALP"/>
    <property type="match status" value="1"/>
</dbReference>
<dbReference type="EMBL" id="CASHTH010000247">
    <property type="protein sequence ID" value="CAI7995498.1"/>
    <property type="molecule type" value="Genomic_DNA"/>
</dbReference>
<comment type="cofactor">
    <cofactor evidence="1">
        <name>pyridoxal 5'-phosphate</name>
        <dbReference type="ChEBI" id="CHEBI:597326"/>
    </cofactor>
</comment>
<proteinExistence type="inferred from homology"/>
<evidence type="ECO:0000256" key="3">
    <source>
        <dbReference type="ARBA" id="ARBA00022898"/>
    </source>
</evidence>
<evidence type="ECO:0000259" key="6">
    <source>
        <dbReference type="Pfam" id="PF00291"/>
    </source>
</evidence>